<feature type="region of interest" description="Disordered" evidence="1">
    <location>
        <begin position="224"/>
        <end position="264"/>
    </location>
</feature>
<keyword evidence="4" id="KW-1185">Reference proteome</keyword>
<protein>
    <recommendedName>
        <fullName evidence="5">Transcription factor domain-containing protein</fullName>
    </recommendedName>
</protein>
<feature type="compositionally biased region" description="Polar residues" evidence="1">
    <location>
        <begin position="170"/>
        <end position="182"/>
    </location>
</feature>
<feature type="compositionally biased region" description="Polar residues" evidence="1">
    <location>
        <begin position="227"/>
        <end position="250"/>
    </location>
</feature>
<feature type="compositionally biased region" description="Polar residues" evidence="1">
    <location>
        <begin position="58"/>
        <end position="70"/>
    </location>
</feature>
<feature type="region of interest" description="Disordered" evidence="1">
    <location>
        <begin position="157"/>
        <end position="198"/>
    </location>
</feature>
<sequence length="583" mass="65496">MKKLFLALLLLTLWTCEAFIGPAEELPDWPLNTRWGDEAELTLSLGLHDPDYAHDASHFNNLHHPSSTTPPADASNSHHDQLDSSSAWRMREPDVGFYHSGYNLDGWSSMNVESSLANLPSYSCHPPASTEAHEVLDPGTSDSFSWGSVLDSANSNTPWQHHFNDPVSDVPSNPHQNPTHSAILQAPTHSPSTSSEPSDSFSWVSILDSVNTNTPWRQYFNDPVSDVPSNPHQHPTHSAMSQAPTHSPSTLLEPHIPTSSSSKSATSFGLPIPWFTKKFLREAGESPDAHHQPSIEKLRIHLQSLEEEQQVVLDDDAKIYGFCQAFHGIIVPRDPPTRPAGMDYQQATYFIDNRNIWLDYWQKRTNIRLHDYVGQIKHITFIQTFSLFLCYIEVITLILPPMEMEALDVRCKWFVKLANAISNPWDRKPEEDQELNKLAQSFAFKKPTSPAHLSAILWKFVAAWARTYRPSMVITDPKQKPEKALKVARSVTSFINAIFASSIVELTRQCKAGKVPGQAELSAASDEPLPLDSIHLQATNLPQFKTGAYLEWILPMLEKQRHHLLTQIQRVIDVSNNGVQLSS</sequence>
<gene>
    <name evidence="3" type="ORF">PCANC_05792</name>
</gene>
<evidence type="ECO:0000313" key="3">
    <source>
        <dbReference type="EMBL" id="PLW53080.1"/>
    </source>
</evidence>
<comment type="caution">
    <text evidence="3">The sequence shown here is derived from an EMBL/GenBank/DDBJ whole genome shotgun (WGS) entry which is preliminary data.</text>
</comment>
<proteinExistence type="predicted"/>
<feature type="compositionally biased region" description="Low complexity" evidence="1">
    <location>
        <begin position="187"/>
        <end position="198"/>
    </location>
</feature>
<evidence type="ECO:0008006" key="5">
    <source>
        <dbReference type="Google" id="ProtNLM"/>
    </source>
</evidence>
<evidence type="ECO:0000256" key="2">
    <source>
        <dbReference type="SAM" id="SignalP"/>
    </source>
</evidence>
<feature type="region of interest" description="Disordered" evidence="1">
    <location>
        <begin position="58"/>
        <end position="86"/>
    </location>
</feature>
<evidence type="ECO:0000313" key="4">
    <source>
        <dbReference type="Proteomes" id="UP000235388"/>
    </source>
</evidence>
<feature type="chain" id="PRO_5014957065" description="Transcription factor domain-containing protein" evidence="2">
    <location>
        <begin position="19"/>
        <end position="583"/>
    </location>
</feature>
<name>A0A2N5VSX8_9BASI</name>
<feature type="signal peptide" evidence="2">
    <location>
        <begin position="1"/>
        <end position="18"/>
    </location>
</feature>
<keyword evidence="2" id="KW-0732">Signal</keyword>
<accession>A0A2N5VSX8</accession>
<dbReference type="Proteomes" id="UP000235388">
    <property type="component" value="Unassembled WGS sequence"/>
</dbReference>
<dbReference type="AlphaFoldDB" id="A0A2N5VSX8"/>
<reference evidence="3 4" key="1">
    <citation type="submission" date="2017-11" db="EMBL/GenBank/DDBJ databases">
        <title>De novo assembly and phasing of dikaryotic genomes from two isolates of Puccinia coronata f. sp. avenae, the causal agent of oat crown rust.</title>
        <authorList>
            <person name="Miller M.E."/>
            <person name="Zhang Y."/>
            <person name="Omidvar V."/>
            <person name="Sperschneider J."/>
            <person name="Schwessinger B."/>
            <person name="Raley C."/>
            <person name="Palmer J.M."/>
            <person name="Garnica D."/>
            <person name="Upadhyaya N."/>
            <person name="Rathjen J."/>
            <person name="Taylor J.M."/>
            <person name="Park R.F."/>
            <person name="Dodds P.N."/>
            <person name="Hirsch C.D."/>
            <person name="Kianian S.F."/>
            <person name="Figueroa M."/>
        </authorList>
    </citation>
    <scope>NUCLEOTIDE SEQUENCE [LARGE SCALE GENOMIC DNA]</scope>
    <source>
        <strain evidence="3">12NC29</strain>
    </source>
</reference>
<organism evidence="3 4">
    <name type="scientific">Puccinia coronata f. sp. avenae</name>
    <dbReference type="NCBI Taxonomy" id="200324"/>
    <lineage>
        <taxon>Eukaryota</taxon>
        <taxon>Fungi</taxon>
        <taxon>Dikarya</taxon>
        <taxon>Basidiomycota</taxon>
        <taxon>Pucciniomycotina</taxon>
        <taxon>Pucciniomycetes</taxon>
        <taxon>Pucciniales</taxon>
        <taxon>Pucciniaceae</taxon>
        <taxon>Puccinia</taxon>
    </lineage>
</organism>
<evidence type="ECO:0000256" key="1">
    <source>
        <dbReference type="SAM" id="MobiDB-lite"/>
    </source>
</evidence>
<dbReference type="EMBL" id="PGCJ01000068">
    <property type="protein sequence ID" value="PLW53080.1"/>
    <property type="molecule type" value="Genomic_DNA"/>
</dbReference>